<protein>
    <submittedName>
        <fullName evidence="1">Uncharacterized protein</fullName>
    </submittedName>
</protein>
<keyword evidence="2" id="KW-1185">Reference proteome</keyword>
<dbReference type="Proteomes" id="UP001150603">
    <property type="component" value="Unassembled WGS sequence"/>
</dbReference>
<comment type="caution">
    <text evidence="1">The sequence shown here is derived from an EMBL/GenBank/DDBJ whole genome shotgun (WGS) entry which is preliminary data.</text>
</comment>
<feature type="non-terminal residue" evidence="1">
    <location>
        <position position="713"/>
    </location>
</feature>
<organism evidence="1 2">
    <name type="scientific">Linderina macrospora</name>
    <dbReference type="NCBI Taxonomy" id="4868"/>
    <lineage>
        <taxon>Eukaryota</taxon>
        <taxon>Fungi</taxon>
        <taxon>Fungi incertae sedis</taxon>
        <taxon>Zoopagomycota</taxon>
        <taxon>Kickxellomycotina</taxon>
        <taxon>Kickxellomycetes</taxon>
        <taxon>Kickxellales</taxon>
        <taxon>Kickxellaceae</taxon>
        <taxon>Linderina</taxon>
    </lineage>
</organism>
<accession>A0ACC1J9H1</accession>
<sequence>MAAINAFKANPALAFSQLSRAAPSTPRPSSKTTTPDSLSRSSTPGPALDQIDGHLASQLKRLGKHDSKTKMRALFELKGYVTEHTWEDGLEGMMLAWPPLFRKHVFDPDRRVRAAVATVNAALVKSAGKRLAPNLKQLIGPWIASYFDPHREVAKTSKKAYETVFPESRRKEVFAYCMEELVDFAVDNIVNQTPETLSDPRFADAEEMKSKFEQVIGASFGILGLVVEEVDSERVVGARAKFDEVLGSKKAMQFMASPATFVRRAVYRFIRSVMLKCPQLAQDSYLQLTQVLVSNAFIDNDPTAHGDMWDAVLLTTKNYPQAWSEITAKGKKTPPVARVFAFLTSRCRMAPTISYPSILALLANLPADIIDEPTFSSEFRSALWQGAAASDEAAAATKIGAKAAQVESISLVSALCECLSFLWQRSLKTAGAVGIDGVCKEAAQELDRLWHYYLQNGEVAEEMSGAFVALYCKIEALAEKYGAALMDKIWAQTSWFALKRLSGDSAAPVVHLVAQIRALDATQHGLLAENAKKLVVAFCQLAAQSPDDQTAQSLIQTLAQLAPDVVFREGFADKFSVRLEKSGACDEAIDLVLSKAQYVMTNTESLAEAVASLDEFVRMPADSAEGENGSTLRLVTALLKALPGSQISQNDGFASARLPSLDALIVSSIPKLPANADDILSASVEAPESQLLQLYSQALQLAFCGTELVSRQT</sequence>
<evidence type="ECO:0000313" key="1">
    <source>
        <dbReference type="EMBL" id="KAJ1942613.1"/>
    </source>
</evidence>
<evidence type="ECO:0000313" key="2">
    <source>
        <dbReference type="Proteomes" id="UP001150603"/>
    </source>
</evidence>
<proteinExistence type="predicted"/>
<reference evidence="1" key="1">
    <citation type="submission" date="2022-07" db="EMBL/GenBank/DDBJ databases">
        <title>Phylogenomic reconstructions and comparative analyses of Kickxellomycotina fungi.</title>
        <authorList>
            <person name="Reynolds N.K."/>
            <person name="Stajich J.E."/>
            <person name="Barry K."/>
            <person name="Grigoriev I.V."/>
            <person name="Crous P."/>
            <person name="Smith M.E."/>
        </authorList>
    </citation>
    <scope>NUCLEOTIDE SEQUENCE</scope>
    <source>
        <strain evidence="1">NRRL 5244</strain>
    </source>
</reference>
<gene>
    <name evidence="1" type="ORF">FBU59_003148</name>
</gene>
<dbReference type="EMBL" id="JANBPW010001921">
    <property type="protein sequence ID" value="KAJ1942613.1"/>
    <property type="molecule type" value="Genomic_DNA"/>
</dbReference>
<name>A0ACC1J9H1_9FUNG</name>